<feature type="transmembrane region" description="Helical" evidence="6">
    <location>
        <begin position="201"/>
        <end position="220"/>
    </location>
</feature>
<evidence type="ECO:0000256" key="5">
    <source>
        <dbReference type="SAM" id="MobiDB-lite"/>
    </source>
</evidence>
<dbReference type="GO" id="GO:0016020">
    <property type="term" value="C:membrane"/>
    <property type="evidence" value="ECO:0007669"/>
    <property type="project" value="UniProtKB-SubCell"/>
</dbReference>
<gene>
    <name evidence="7" type="ORF">E3D37_42485</name>
</gene>
<evidence type="ECO:0000256" key="2">
    <source>
        <dbReference type="ARBA" id="ARBA00022692"/>
    </source>
</evidence>
<feature type="transmembrane region" description="Helical" evidence="6">
    <location>
        <begin position="70"/>
        <end position="88"/>
    </location>
</feature>
<feature type="transmembrane region" description="Helical" evidence="6">
    <location>
        <begin position="100"/>
        <end position="121"/>
    </location>
</feature>
<feature type="transmembrane region" description="Helical" evidence="6">
    <location>
        <begin position="268"/>
        <end position="289"/>
    </location>
</feature>
<reference evidence="7 8" key="1">
    <citation type="submission" date="2019-03" db="EMBL/GenBank/DDBJ databases">
        <title>Burkholderia cepacia outbreak.</title>
        <authorList>
            <person name="Farzana R."/>
            <person name="Walsh T.R."/>
        </authorList>
    </citation>
    <scope>NUCLEOTIDE SEQUENCE [LARGE SCALE GENOMIC DNA]</scope>
    <source>
        <strain evidence="8">d13</strain>
    </source>
</reference>
<evidence type="ECO:0000313" key="7">
    <source>
        <dbReference type="EMBL" id="TEU32660.1"/>
    </source>
</evidence>
<proteinExistence type="predicted"/>
<organism evidence="7 8">
    <name type="scientific">Burkholderia cepacia</name>
    <name type="common">Pseudomonas cepacia</name>
    <dbReference type="NCBI Taxonomy" id="292"/>
    <lineage>
        <taxon>Bacteria</taxon>
        <taxon>Pseudomonadati</taxon>
        <taxon>Pseudomonadota</taxon>
        <taxon>Betaproteobacteria</taxon>
        <taxon>Burkholderiales</taxon>
        <taxon>Burkholderiaceae</taxon>
        <taxon>Burkholderia</taxon>
        <taxon>Burkholderia cepacia complex</taxon>
    </lineage>
</organism>
<dbReference type="InterPro" id="IPR007688">
    <property type="entry name" value="Conjugal_tfr_TrbL/VirB6"/>
</dbReference>
<feature type="transmembrane region" description="Helical" evidence="6">
    <location>
        <begin position="226"/>
        <end position="247"/>
    </location>
</feature>
<dbReference type="EMBL" id="SNSQ01000096">
    <property type="protein sequence ID" value="TEU32660.1"/>
    <property type="molecule type" value="Genomic_DNA"/>
</dbReference>
<dbReference type="AlphaFoldDB" id="A0AAX2RAS9"/>
<accession>A0AAX2RAS9</accession>
<keyword evidence="2 6" id="KW-0812">Transmembrane</keyword>
<keyword evidence="4 6" id="KW-0472">Membrane</keyword>
<dbReference type="GO" id="GO:0030255">
    <property type="term" value="P:protein secretion by the type IV secretion system"/>
    <property type="evidence" value="ECO:0007669"/>
    <property type="project" value="InterPro"/>
</dbReference>
<dbReference type="Pfam" id="PF04610">
    <property type="entry name" value="TrbL"/>
    <property type="match status" value="1"/>
</dbReference>
<keyword evidence="3 6" id="KW-1133">Transmembrane helix</keyword>
<evidence type="ECO:0000256" key="1">
    <source>
        <dbReference type="ARBA" id="ARBA00004141"/>
    </source>
</evidence>
<feature type="transmembrane region" description="Helical" evidence="6">
    <location>
        <begin position="174"/>
        <end position="194"/>
    </location>
</feature>
<comment type="subcellular location">
    <subcellularLocation>
        <location evidence="1">Membrane</location>
        <topology evidence="1">Multi-pass membrane protein</topology>
    </subcellularLocation>
</comment>
<evidence type="ECO:0000313" key="8">
    <source>
        <dbReference type="Proteomes" id="UP000298234"/>
    </source>
</evidence>
<feature type="region of interest" description="Disordered" evidence="5">
    <location>
        <begin position="367"/>
        <end position="398"/>
    </location>
</feature>
<evidence type="ECO:0000256" key="4">
    <source>
        <dbReference type="ARBA" id="ARBA00023136"/>
    </source>
</evidence>
<protein>
    <submittedName>
        <fullName evidence="7">Type IV secretion system protein</fullName>
    </submittedName>
</protein>
<name>A0AAX2RAS9_BURCE</name>
<evidence type="ECO:0000256" key="3">
    <source>
        <dbReference type="ARBA" id="ARBA00022989"/>
    </source>
</evidence>
<comment type="caution">
    <text evidence="7">The sequence shown here is derived from an EMBL/GenBank/DDBJ whole genome shotgun (WGS) entry which is preliminary data.</text>
</comment>
<sequence>MRLSSVDYGVGSDRARARVSCATGEAIMAGPDANGTTLGGIASAFDKLFSRIPQVAHDFVFNNYDKLAHSVYPVALSLMIAWWAWRCLKMYSGRVPMDGSTIVGMMIVTFWVFWCLSWGGMGSQVYSFFTELRDDTITALLGSKDVHTYIANQITSYDTAAAQLMDQSWTSINMIVLGAFLMILNTLIVAVVLLLKITSDLGLAMTMVLFPLFVPCLAWEQTRGYGMSWVGAMVKFALVGILLMVSLKINYEFVGELITQSGNFIEKVSDAALAIALEIFSLIFVAFGLRPLASALASSGAAGSGVAGAIGGMALGAAGRALGAAIGVGGGASPATQAATAMQQMGRSMDSMSRNIEALNKHLGVEGGSSHGALGREPSSAGQPGGSMGTAVTQEASS</sequence>
<dbReference type="Proteomes" id="UP000298234">
    <property type="component" value="Unassembled WGS sequence"/>
</dbReference>
<evidence type="ECO:0000256" key="6">
    <source>
        <dbReference type="SAM" id="Phobius"/>
    </source>
</evidence>